<dbReference type="InterPro" id="IPR001296">
    <property type="entry name" value="Glyco_trans_1"/>
</dbReference>
<dbReference type="GO" id="GO:0016757">
    <property type="term" value="F:glycosyltransferase activity"/>
    <property type="evidence" value="ECO:0007669"/>
    <property type="project" value="UniProtKB-KW"/>
</dbReference>
<evidence type="ECO:0000313" key="2">
    <source>
        <dbReference type="EMBL" id="EMR02575.1"/>
    </source>
</evidence>
<name>M7NLA6_9BACT</name>
<dbReference type="CDD" id="cd03811">
    <property type="entry name" value="GT4_GT28_WabH-like"/>
    <property type="match status" value="1"/>
</dbReference>
<evidence type="ECO:0000313" key="3">
    <source>
        <dbReference type="Proteomes" id="UP000011910"/>
    </source>
</evidence>
<proteinExistence type="predicted"/>
<dbReference type="Proteomes" id="UP000011910">
    <property type="component" value="Unassembled WGS sequence"/>
</dbReference>
<dbReference type="OrthoDB" id="7560678at2"/>
<comment type="caution">
    <text evidence="2">The sequence shown here is derived from an EMBL/GenBank/DDBJ whole genome shotgun (WGS) entry which is preliminary data.</text>
</comment>
<dbReference type="PANTHER" id="PTHR12526:SF630">
    <property type="entry name" value="GLYCOSYLTRANSFERASE"/>
    <property type="match status" value="1"/>
</dbReference>
<protein>
    <submittedName>
        <fullName evidence="2">GDP-mannose-dependent alpha-(1-6)-phosphatidylinositol dimannoside mannosyltransferase</fullName>
        <ecNumber evidence="2">2.4.1.57</ecNumber>
    </submittedName>
</protein>
<reference evidence="2 3" key="1">
    <citation type="journal article" date="2013" name="Genome Announc.">
        <title>Draft Genome Sequence of Cesiribacter andamanensis Strain AMV16T, Isolated from a Soil Sample from a Mud Volcano in the Andaman Islands, India.</title>
        <authorList>
            <person name="Shivaji S."/>
            <person name="Ara S."/>
            <person name="Begum Z."/>
            <person name="Srinivas T.N."/>
            <person name="Singh A."/>
            <person name="Kumar Pinnaka A."/>
        </authorList>
    </citation>
    <scope>NUCLEOTIDE SEQUENCE [LARGE SCALE GENOMIC DNA]</scope>
    <source>
        <strain evidence="2 3">AMV16</strain>
    </source>
</reference>
<organism evidence="2 3">
    <name type="scientific">Cesiribacter andamanensis AMV16</name>
    <dbReference type="NCBI Taxonomy" id="1279009"/>
    <lineage>
        <taxon>Bacteria</taxon>
        <taxon>Pseudomonadati</taxon>
        <taxon>Bacteroidota</taxon>
        <taxon>Cytophagia</taxon>
        <taxon>Cytophagales</taxon>
        <taxon>Cesiribacteraceae</taxon>
        <taxon>Cesiribacter</taxon>
    </lineage>
</organism>
<keyword evidence="2" id="KW-0328">Glycosyltransferase</keyword>
<dbReference type="EC" id="2.4.1.57" evidence="2"/>
<evidence type="ECO:0000259" key="1">
    <source>
        <dbReference type="Pfam" id="PF00534"/>
    </source>
</evidence>
<dbReference type="PANTHER" id="PTHR12526">
    <property type="entry name" value="GLYCOSYLTRANSFERASE"/>
    <property type="match status" value="1"/>
</dbReference>
<dbReference type="SUPFAM" id="SSF53756">
    <property type="entry name" value="UDP-Glycosyltransferase/glycogen phosphorylase"/>
    <property type="match status" value="1"/>
</dbReference>
<dbReference type="Gene3D" id="3.40.50.2000">
    <property type="entry name" value="Glycogen Phosphorylase B"/>
    <property type="match status" value="2"/>
</dbReference>
<gene>
    <name evidence="2" type="primary">pimC</name>
    <name evidence="2" type="ORF">ADICEAN_02281</name>
</gene>
<dbReference type="RefSeq" id="WP_009195674.1">
    <property type="nucleotide sequence ID" value="NZ_AODQ01000053.1"/>
</dbReference>
<keyword evidence="2" id="KW-0808">Transferase</keyword>
<dbReference type="AlphaFoldDB" id="M7NLA6"/>
<accession>M7NLA6</accession>
<dbReference type="Pfam" id="PF00534">
    <property type="entry name" value="Glycos_transf_1"/>
    <property type="match status" value="1"/>
</dbReference>
<keyword evidence="3" id="KW-1185">Reference proteome</keyword>
<dbReference type="EMBL" id="AODQ01000053">
    <property type="protein sequence ID" value="EMR02575.1"/>
    <property type="molecule type" value="Genomic_DNA"/>
</dbReference>
<feature type="domain" description="Glycosyl transferase family 1" evidence="1">
    <location>
        <begin position="173"/>
        <end position="319"/>
    </location>
</feature>
<dbReference type="eggNOG" id="COG0438">
    <property type="taxonomic scope" value="Bacteria"/>
</dbReference>
<sequence>MALEALKNKSIGIIIPDFDHGGEEKRALFFANKYVSYFKKVYLFAPEGAQTPLLDSRVQQVRTPIRGYRSVLGVLRYVQQQQIDFIQGHKRTTFPYLLMLEKFSRAKVNFNFDNIYLDKEWLYRFAPTRLYYLSDHMKDHYQRWFKDRENITINMGGEFYTPIPNSEAEALKRELKLENCFVLISLGRLSDQKNQEVTLKALSRIADESIVCLMVGEGPKEAQLKQLAGELNLPHRVQFLGHRSDVAKLLSIADVLVQSSIFEGFPNVFIEAASLALPIITTRVGSYSTLVGDNGIAVAVNDVEAFAEAILEMKANYPRYAEHACTLSQSAYFKEFHKSKMLENYLLQYSKDAQNA</sequence>
<dbReference type="STRING" id="1279009.ADICEAN_02281"/>